<dbReference type="GeneID" id="89290068"/>
<sequence length="117" mass="13413">MCKTRLHAYISTPQQRLEKDIHYHPRNCMKAKQPHIDLPCIEPLCSLAMKQGIKLLCRSRDSCIKLLEPLTGIEVEICTDTGKPRCQRQVYIMKTRSGNIYIGPVIVTTESIMSKKK</sequence>
<name>A0ABM8J0Q9_9CREN</name>
<accession>A0ABM8J0Q9</accession>
<organism evidence="1 2">
    <name type="scientific">Pyrodictium abyssi</name>
    <dbReference type="NCBI Taxonomy" id="54256"/>
    <lineage>
        <taxon>Archaea</taxon>
        <taxon>Thermoproteota</taxon>
        <taxon>Thermoprotei</taxon>
        <taxon>Desulfurococcales</taxon>
        <taxon>Pyrodictiaceae</taxon>
        <taxon>Pyrodictium</taxon>
    </lineage>
</organism>
<dbReference type="Proteomes" id="UP001341135">
    <property type="component" value="Chromosome"/>
</dbReference>
<gene>
    <name evidence="1" type="ORF">PABY_20660</name>
</gene>
<proteinExistence type="predicted"/>
<dbReference type="RefSeq" id="WP_338249882.1">
    <property type="nucleotide sequence ID" value="NZ_AP028907.1"/>
</dbReference>
<keyword evidence="2" id="KW-1185">Reference proteome</keyword>
<reference evidence="1 2" key="1">
    <citation type="submission" date="2023-09" db="EMBL/GenBank/DDBJ databases">
        <title>Pyrofollis japonicus gen. nov. sp. nov., a novel member of the family Pyrodictiaceae isolated from the Iheya North hydrothermal field.</title>
        <authorList>
            <person name="Miyazaki U."/>
            <person name="Sanari M."/>
            <person name="Tame A."/>
            <person name="Kitajima M."/>
            <person name="Okamoto A."/>
            <person name="Sawayama S."/>
            <person name="Miyazaki J."/>
            <person name="Takai K."/>
            <person name="Nakagawa S."/>
        </authorList>
    </citation>
    <scope>NUCLEOTIDE SEQUENCE [LARGE SCALE GENOMIC DNA]</scope>
    <source>
        <strain evidence="1 2">AV2</strain>
    </source>
</reference>
<evidence type="ECO:0000313" key="1">
    <source>
        <dbReference type="EMBL" id="BES82499.1"/>
    </source>
</evidence>
<protein>
    <submittedName>
        <fullName evidence="1">Uncharacterized protein</fullName>
    </submittedName>
</protein>
<dbReference type="EMBL" id="AP028907">
    <property type="protein sequence ID" value="BES82499.1"/>
    <property type="molecule type" value="Genomic_DNA"/>
</dbReference>
<evidence type="ECO:0000313" key="2">
    <source>
        <dbReference type="Proteomes" id="UP001341135"/>
    </source>
</evidence>